<feature type="region of interest" description="Disordered" evidence="1">
    <location>
        <begin position="1"/>
        <end position="34"/>
    </location>
</feature>
<accession>A0A5B2VCB0</accession>
<evidence type="ECO:0000256" key="1">
    <source>
        <dbReference type="SAM" id="MobiDB-lite"/>
    </source>
</evidence>
<proteinExistence type="predicted"/>
<dbReference type="AlphaFoldDB" id="A0A5B2VCB0"/>
<dbReference type="EMBL" id="VUOA01000031">
    <property type="protein sequence ID" value="KAA2235939.1"/>
    <property type="molecule type" value="Genomic_DNA"/>
</dbReference>
<reference evidence="2 3" key="2">
    <citation type="submission" date="2019-09" db="EMBL/GenBank/DDBJ databases">
        <authorList>
            <person name="Jin C."/>
        </authorList>
    </citation>
    <scope>NUCLEOTIDE SEQUENCE [LARGE SCALE GENOMIC DNA]</scope>
    <source>
        <strain evidence="2 3">BN140002</strain>
    </source>
</reference>
<keyword evidence="3" id="KW-1185">Reference proteome</keyword>
<feature type="compositionally biased region" description="Basic and acidic residues" evidence="1">
    <location>
        <begin position="11"/>
        <end position="30"/>
    </location>
</feature>
<protein>
    <submittedName>
        <fullName evidence="2">Uncharacterized protein</fullName>
    </submittedName>
</protein>
<sequence>MTDNSEGMTAKAERYRAKAEEVRTSAEGERLRHHRRRKLAYADQLDKLAASLDAQATRRHADLE</sequence>
<dbReference type="Proteomes" id="UP000323142">
    <property type="component" value="Unassembled WGS sequence"/>
</dbReference>
<dbReference type="RefSeq" id="WP_149819857.1">
    <property type="nucleotide sequence ID" value="NZ_VUOA01000031.1"/>
</dbReference>
<name>A0A5B2VCB0_9HYPH</name>
<evidence type="ECO:0000313" key="3">
    <source>
        <dbReference type="Proteomes" id="UP000323142"/>
    </source>
</evidence>
<evidence type="ECO:0000313" key="2">
    <source>
        <dbReference type="EMBL" id="KAA2235939.1"/>
    </source>
</evidence>
<comment type="caution">
    <text evidence="2">The sequence shown here is derived from an EMBL/GenBank/DDBJ whole genome shotgun (WGS) entry which is preliminary data.</text>
</comment>
<organism evidence="2 3">
    <name type="scientific">Salinarimonas soli</name>
    <dbReference type="NCBI Taxonomy" id="1638099"/>
    <lineage>
        <taxon>Bacteria</taxon>
        <taxon>Pseudomonadati</taxon>
        <taxon>Pseudomonadota</taxon>
        <taxon>Alphaproteobacteria</taxon>
        <taxon>Hyphomicrobiales</taxon>
        <taxon>Salinarimonadaceae</taxon>
        <taxon>Salinarimonas</taxon>
    </lineage>
</organism>
<reference evidence="2 3" key="1">
    <citation type="submission" date="2019-09" db="EMBL/GenBank/DDBJ databases">
        <title>Salinarimonas rosea gen. nov., sp. nov., a new member of the a-2 subgroup of the Proteobacteria.</title>
        <authorList>
            <person name="Liu J."/>
        </authorList>
    </citation>
    <scope>NUCLEOTIDE SEQUENCE [LARGE SCALE GENOMIC DNA]</scope>
    <source>
        <strain evidence="2 3">BN140002</strain>
    </source>
</reference>
<gene>
    <name evidence="2" type="ORF">F0L46_17395</name>
</gene>